<dbReference type="GO" id="GO:0000166">
    <property type="term" value="F:nucleotide binding"/>
    <property type="evidence" value="ECO:0007669"/>
    <property type="project" value="UniProtKB-KW"/>
</dbReference>
<keyword evidence="4" id="KW-0547">Nucleotide-binding</keyword>
<gene>
    <name evidence="7" type="ORF">EKL98_01065</name>
</gene>
<dbReference type="GO" id="GO:0004540">
    <property type="term" value="F:RNA nuclease activity"/>
    <property type="evidence" value="ECO:0007669"/>
    <property type="project" value="InterPro"/>
</dbReference>
<evidence type="ECO:0000256" key="2">
    <source>
        <dbReference type="ARBA" id="ARBA00022649"/>
    </source>
</evidence>
<dbReference type="RefSeq" id="WP_126561322.1">
    <property type="nucleotide sequence ID" value="NZ_RYDJ01000001.1"/>
</dbReference>
<protein>
    <submittedName>
        <fullName evidence="7">DUF86 domain-containing protein</fullName>
    </submittedName>
</protein>
<evidence type="ECO:0000256" key="3">
    <source>
        <dbReference type="ARBA" id="ARBA00022722"/>
    </source>
</evidence>
<keyword evidence="8" id="KW-1185">Reference proteome</keyword>
<sequence length="110" mass="12900">MTEKSKKYLSDVLMAITLIREFTIDITDFNMYDKDRKTQSAVERQLVIIGEALNKLRLMENEFVIENDKQIIGFRNRLVHAYDSIDNSIVWAIINRHLEKLKIEIEGLGD</sequence>
<evidence type="ECO:0000256" key="5">
    <source>
        <dbReference type="ARBA" id="ARBA00022801"/>
    </source>
</evidence>
<name>A0A3S0PYH6_9FLAO</name>
<dbReference type="InterPro" id="IPR008201">
    <property type="entry name" value="HepT-like"/>
</dbReference>
<proteinExistence type="inferred from homology"/>
<keyword evidence="1" id="KW-0597">Phosphoprotein</keyword>
<accession>A0A3S0PYH6</accession>
<dbReference type="Pfam" id="PF01934">
    <property type="entry name" value="HepT-like"/>
    <property type="match status" value="1"/>
</dbReference>
<dbReference type="AlphaFoldDB" id="A0A3S0PYH6"/>
<dbReference type="Gene3D" id="1.20.120.580">
    <property type="entry name" value="bsu32300-like"/>
    <property type="match status" value="1"/>
</dbReference>
<evidence type="ECO:0000256" key="6">
    <source>
        <dbReference type="ARBA" id="ARBA00024207"/>
    </source>
</evidence>
<reference evidence="7 8" key="1">
    <citation type="submission" date="2018-12" db="EMBL/GenBank/DDBJ databases">
        <title>Flavobacterium sp. nov., isolated from glacier ice.</title>
        <authorList>
            <person name="Liu Q."/>
            <person name="Xin Y.-H."/>
        </authorList>
    </citation>
    <scope>NUCLEOTIDE SEQUENCE [LARGE SCALE GENOMIC DNA]</scope>
    <source>
        <strain evidence="7 8">RB1N8</strain>
    </source>
</reference>
<dbReference type="InterPro" id="IPR051813">
    <property type="entry name" value="HepT_RNase_toxin"/>
</dbReference>
<dbReference type="PANTHER" id="PTHR34139:SF1">
    <property type="entry name" value="RNASE MJ1380-RELATED"/>
    <property type="match status" value="1"/>
</dbReference>
<dbReference type="PANTHER" id="PTHR34139">
    <property type="entry name" value="UPF0331 PROTEIN MJ0127"/>
    <property type="match status" value="1"/>
</dbReference>
<comment type="similarity">
    <text evidence="6">Belongs to the HepT RNase toxin family.</text>
</comment>
<evidence type="ECO:0000313" key="7">
    <source>
        <dbReference type="EMBL" id="RTZ07940.1"/>
    </source>
</evidence>
<keyword evidence="5" id="KW-0378">Hydrolase</keyword>
<dbReference type="InterPro" id="IPR037038">
    <property type="entry name" value="HepT-like_sf"/>
</dbReference>
<keyword evidence="3" id="KW-0540">Nuclease</keyword>
<dbReference type="EMBL" id="RYDJ01000001">
    <property type="protein sequence ID" value="RTZ07940.1"/>
    <property type="molecule type" value="Genomic_DNA"/>
</dbReference>
<evidence type="ECO:0000313" key="8">
    <source>
        <dbReference type="Proteomes" id="UP000280825"/>
    </source>
</evidence>
<organism evidence="7 8">
    <name type="scientific">Flavobacterium bomense</name>
    <dbReference type="NCBI Taxonomy" id="2497483"/>
    <lineage>
        <taxon>Bacteria</taxon>
        <taxon>Pseudomonadati</taxon>
        <taxon>Bacteroidota</taxon>
        <taxon>Flavobacteriia</taxon>
        <taxon>Flavobacteriales</taxon>
        <taxon>Flavobacteriaceae</taxon>
        <taxon>Flavobacterium</taxon>
    </lineage>
</organism>
<dbReference type="Proteomes" id="UP000280825">
    <property type="component" value="Unassembled WGS sequence"/>
</dbReference>
<evidence type="ECO:0000256" key="1">
    <source>
        <dbReference type="ARBA" id="ARBA00022553"/>
    </source>
</evidence>
<dbReference type="GO" id="GO:0110001">
    <property type="term" value="C:toxin-antitoxin complex"/>
    <property type="evidence" value="ECO:0007669"/>
    <property type="project" value="InterPro"/>
</dbReference>
<comment type="caution">
    <text evidence="7">The sequence shown here is derived from an EMBL/GenBank/DDBJ whole genome shotgun (WGS) entry which is preliminary data.</text>
</comment>
<evidence type="ECO:0000256" key="4">
    <source>
        <dbReference type="ARBA" id="ARBA00022741"/>
    </source>
</evidence>
<dbReference type="GO" id="GO:0016787">
    <property type="term" value="F:hydrolase activity"/>
    <property type="evidence" value="ECO:0007669"/>
    <property type="project" value="UniProtKB-KW"/>
</dbReference>
<keyword evidence="2" id="KW-1277">Toxin-antitoxin system</keyword>